<accession>A0ABP1RXS3</accession>
<dbReference type="EMBL" id="CAXLJM020000124">
    <property type="protein sequence ID" value="CAL8138603.1"/>
    <property type="molecule type" value="Genomic_DNA"/>
</dbReference>
<dbReference type="InterPro" id="IPR001806">
    <property type="entry name" value="Small_GTPase"/>
</dbReference>
<dbReference type="Proteomes" id="UP001642540">
    <property type="component" value="Unassembled WGS sequence"/>
</dbReference>
<evidence type="ECO:0000256" key="1">
    <source>
        <dbReference type="ARBA" id="ARBA00022741"/>
    </source>
</evidence>
<dbReference type="PANTHER" id="PTHR47977">
    <property type="entry name" value="RAS-RELATED PROTEIN RAB"/>
    <property type="match status" value="1"/>
</dbReference>
<dbReference type="PRINTS" id="PR00449">
    <property type="entry name" value="RASTRNSFRMNG"/>
</dbReference>
<dbReference type="PROSITE" id="PS51421">
    <property type="entry name" value="RAS"/>
    <property type="match status" value="1"/>
</dbReference>
<proteinExistence type="predicted"/>
<keyword evidence="2" id="KW-0342">GTP-binding</keyword>
<dbReference type="SUPFAM" id="SSF52540">
    <property type="entry name" value="P-loop containing nucleoside triphosphate hydrolases"/>
    <property type="match status" value="1"/>
</dbReference>
<keyword evidence="4" id="KW-1185">Reference proteome</keyword>
<dbReference type="SMART" id="SM00175">
    <property type="entry name" value="RAB"/>
    <property type="match status" value="1"/>
</dbReference>
<evidence type="ECO:0000256" key="2">
    <source>
        <dbReference type="ARBA" id="ARBA00023134"/>
    </source>
</evidence>
<dbReference type="Gene3D" id="3.40.50.300">
    <property type="entry name" value="P-loop containing nucleotide triphosphate hydrolases"/>
    <property type="match status" value="1"/>
</dbReference>
<dbReference type="InterPro" id="IPR050227">
    <property type="entry name" value="Rab"/>
</dbReference>
<evidence type="ECO:0000313" key="4">
    <source>
        <dbReference type="Proteomes" id="UP001642540"/>
    </source>
</evidence>
<name>A0ABP1RXS3_9HEXA</name>
<evidence type="ECO:0000313" key="3">
    <source>
        <dbReference type="EMBL" id="CAL8138603.1"/>
    </source>
</evidence>
<protein>
    <submittedName>
        <fullName evidence="3">Uncharacterized protein</fullName>
    </submittedName>
</protein>
<dbReference type="SMART" id="SM00173">
    <property type="entry name" value="RAS"/>
    <property type="match status" value="1"/>
</dbReference>
<dbReference type="Pfam" id="PF00071">
    <property type="entry name" value="Ras"/>
    <property type="match status" value="1"/>
</dbReference>
<reference evidence="3 4" key="1">
    <citation type="submission" date="2024-08" db="EMBL/GenBank/DDBJ databases">
        <authorList>
            <person name="Cucini C."/>
            <person name="Frati F."/>
        </authorList>
    </citation>
    <scope>NUCLEOTIDE SEQUENCE [LARGE SCALE GENOMIC DNA]</scope>
</reference>
<sequence length="197" mass="22540">MMTTSKKPEEPFTIVIVGDKGVGKTTLLNRFGQSEGAVMATHVDNKEVIACFWDVLAPSLSGYKDKLMKKADAFLVVYDVTKEKSFESILEWNITMKLKTIEFPFNVAVSKHVMMMVIGSKNDLEEKRAVSKEHGEEYAKKLGAIAFREMNTLNFTKEPFLWMLQAVSLRRKFPNREKFMEQLIKEEDEKSSKNAQS</sequence>
<keyword evidence="1" id="KW-0547">Nucleotide-binding</keyword>
<gene>
    <name evidence="3" type="ORF">ODALV1_LOCUS27443</name>
</gene>
<dbReference type="InterPro" id="IPR027417">
    <property type="entry name" value="P-loop_NTPase"/>
</dbReference>
<organism evidence="3 4">
    <name type="scientific">Orchesella dallaii</name>
    <dbReference type="NCBI Taxonomy" id="48710"/>
    <lineage>
        <taxon>Eukaryota</taxon>
        <taxon>Metazoa</taxon>
        <taxon>Ecdysozoa</taxon>
        <taxon>Arthropoda</taxon>
        <taxon>Hexapoda</taxon>
        <taxon>Collembola</taxon>
        <taxon>Entomobryomorpha</taxon>
        <taxon>Entomobryoidea</taxon>
        <taxon>Orchesellidae</taxon>
        <taxon>Orchesellinae</taxon>
        <taxon>Orchesella</taxon>
    </lineage>
</organism>
<comment type="caution">
    <text evidence="3">The sequence shown here is derived from an EMBL/GenBank/DDBJ whole genome shotgun (WGS) entry which is preliminary data.</text>
</comment>
<dbReference type="PROSITE" id="PS51419">
    <property type="entry name" value="RAB"/>
    <property type="match status" value="1"/>
</dbReference>